<accession>A0AAD3HQS9</accession>
<proteinExistence type="predicted"/>
<keyword evidence="3" id="KW-1185">Reference proteome</keyword>
<dbReference type="Pfam" id="PF12499">
    <property type="entry name" value="DUF3707"/>
    <property type="match status" value="1"/>
</dbReference>
<organism evidence="2 3">
    <name type="scientific">Astrephomene gubernaculifera</name>
    <dbReference type="NCBI Taxonomy" id="47775"/>
    <lineage>
        <taxon>Eukaryota</taxon>
        <taxon>Viridiplantae</taxon>
        <taxon>Chlorophyta</taxon>
        <taxon>core chlorophytes</taxon>
        <taxon>Chlorophyceae</taxon>
        <taxon>CS clade</taxon>
        <taxon>Chlamydomonadales</taxon>
        <taxon>Astrephomenaceae</taxon>
        <taxon>Astrephomene</taxon>
    </lineage>
</organism>
<evidence type="ECO:0000313" key="2">
    <source>
        <dbReference type="EMBL" id="GFR49417.1"/>
    </source>
</evidence>
<reference evidence="2 3" key="1">
    <citation type="journal article" date="2021" name="Sci. Rep.">
        <title>Genome sequencing of the multicellular alga Astrephomene provides insights into convergent evolution of germ-soma differentiation.</title>
        <authorList>
            <person name="Yamashita S."/>
            <person name="Yamamoto K."/>
            <person name="Matsuzaki R."/>
            <person name="Suzuki S."/>
            <person name="Yamaguchi H."/>
            <person name="Hirooka S."/>
            <person name="Minakuchi Y."/>
            <person name="Miyagishima S."/>
            <person name="Kawachi M."/>
            <person name="Toyoda A."/>
            <person name="Nozaki H."/>
        </authorList>
    </citation>
    <scope>NUCLEOTIDE SEQUENCE [LARGE SCALE GENOMIC DNA]</scope>
    <source>
        <strain evidence="2 3">NIES-4017</strain>
    </source>
</reference>
<sequence>CFTIGYIGCSSNRACCTALQQSVNKISFTTSSVCQKPSITAVEVRGTNWQSWVTKAWPINTGTGYDIKIYDLPYNSTTFPGTTICITAKWPCADISDLCDMNSG</sequence>
<dbReference type="InterPro" id="IPR024616">
    <property type="entry name" value="Pherophorin"/>
</dbReference>
<gene>
    <name evidence="2" type="ORF">Agub_g11472</name>
</gene>
<dbReference type="EMBL" id="BMAR01000030">
    <property type="protein sequence ID" value="GFR49417.1"/>
    <property type="molecule type" value="Genomic_DNA"/>
</dbReference>
<name>A0AAD3HQS9_9CHLO</name>
<feature type="non-terminal residue" evidence="2">
    <location>
        <position position="104"/>
    </location>
</feature>
<feature type="non-terminal residue" evidence="2">
    <location>
        <position position="1"/>
    </location>
</feature>
<protein>
    <recommendedName>
        <fullName evidence="1">Pherophorin domain-containing protein</fullName>
    </recommendedName>
</protein>
<evidence type="ECO:0000313" key="3">
    <source>
        <dbReference type="Proteomes" id="UP001054857"/>
    </source>
</evidence>
<comment type="caution">
    <text evidence="2">The sequence shown here is derived from an EMBL/GenBank/DDBJ whole genome shotgun (WGS) entry which is preliminary data.</text>
</comment>
<evidence type="ECO:0000259" key="1">
    <source>
        <dbReference type="Pfam" id="PF12499"/>
    </source>
</evidence>
<dbReference type="AlphaFoldDB" id="A0AAD3HQS9"/>
<feature type="domain" description="Pherophorin" evidence="1">
    <location>
        <begin position="1"/>
        <end position="100"/>
    </location>
</feature>
<dbReference type="Proteomes" id="UP001054857">
    <property type="component" value="Unassembled WGS sequence"/>
</dbReference>